<dbReference type="RefSeq" id="WP_013787794.1">
    <property type="nucleotide sequence ID" value="NC_015555.1"/>
</dbReference>
<accession>F6BK56</accession>
<dbReference type="Pfam" id="PF21778">
    <property type="entry name" value="DUF6873"/>
    <property type="match status" value="1"/>
</dbReference>
<dbReference type="InterPro" id="IPR049238">
    <property type="entry name" value="DUF6873"/>
</dbReference>
<proteinExistence type="predicted"/>
<name>F6BK56_THEXL</name>
<gene>
    <name evidence="2" type="ordered locus">Thexy_1018</name>
</gene>
<dbReference type="AlphaFoldDB" id="F6BK56"/>
<organism evidence="2 3">
    <name type="scientific">Thermoanaerobacterium xylanolyticum (strain ATCC 49914 / DSM 7097 / LX-11)</name>
    <dbReference type="NCBI Taxonomy" id="858215"/>
    <lineage>
        <taxon>Bacteria</taxon>
        <taxon>Bacillati</taxon>
        <taxon>Bacillota</taxon>
        <taxon>Clostridia</taxon>
        <taxon>Thermoanaerobacterales</taxon>
        <taxon>Thermoanaerobacteraceae</taxon>
        <taxon>Thermoanaerobacterium</taxon>
    </lineage>
</organism>
<keyword evidence="3" id="KW-1185">Reference proteome</keyword>
<dbReference type="eggNOG" id="ENOG502ZBQJ">
    <property type="taxonomic scope" value="Bacteria"/>
</dbReference>
<dbReference type="EMBL" id="CP002739">
    <property type="protein sequence ID" value="AEF17051.1"/>
    <property type="molecule type" value="Genomic_DNA"/>
</dbReference>
<dbReference type="KEGG" id="txy:Thexy_1018"/>
<reference evidence="2" key="1">
    <citation type="submission" date="2011-05" db="EMBL/GenBank/DDBJ databases">
        <title>Complete sequence of Thermoanaerobacterium xylanolyticum LX-11.</title>
        <authorList>
            <consortium name="US DOE Joint Genome Institute"/>
            <person name="Lucas S."/>
            <person name="Han J."/>
            <person name="Lapidus A."/>
            <person name="Cheng J.-F."/>
            <person name="Goodwin L."/>
            <person name="Pitluck S."/>
            <person name="Peters L."/>
            <person name="Mikhailova N."/>
            <person name="Lu M."/>
            <person name="Han C."/>
            <person name="Tapia R."/>
            <person name="Land M."/>
            <person name="Hauser L."/>
            <person name="Kyrpides N."/>
            <person name="Ivanova N."/>
            <person name="Pagani I."/>
            <person name="Hemme C."/>
            <person name="Woyke T."/>
        </authorList>
    </citation>
    <scope>NUCLEOTIDE SEQUENCE</scope>
    <source>
        <strain evidence="2">LX-11</strain>
    </source>
</reference>
<evidence type="ECO:0000313" key="3">
    <source>
        <dbReference type="Proteomes" id="UP000007239"/>
    </source>
</evidence>
<evidence type="ECO:0000313" key="2">
    <source>
        <dbReference type="EMBL" id="AEF17051.1"/>
    </source>
</evidence>
<dbReference type="Proteomes" id="UP000007239">
    <property type="component" value="Chromosome"/>
</dbReference>
<dbReference type="STRING" id="858215.Thexy_1018"/>
<feature type="domain" description="DUF6873" evidence="1">
    <location>
        <begin position="15"/>
        <end position="241"/>
    </location>
</feature>
<dbReference type="HOGENOM" id="CLU_104531_0_0_9"/>
<evidence type="ECO:0000259" key="1">
    <source>
        <dbReference type="Pfam" id="PF21778"/>
    </source>
</evidence>
<sequence length="244" mass="27293">MKNPYVPDKKVRCVVVDGRHCDVANSLKKIGIEVVMTERHSSLYEAISYHPDIIMHNVGDGQVVLAPDINGNFVKKIKDLNLDVIFGKTVLGRNYPDNIAYNVARLGDYAFHNLKYTDPVLRGVLEKKGVKFIHVKQGYTKCNIAIVDNISFITSDAGIYKTASKEGFDCLLIEQGCIKLDGFDYGFIGGASGLIDKDVFCVAGDLRYHNEYKKIIDFLKYKNKEIIFLSSGEVKDIGSIIPLY</sequence>
<protein>
    <recommendedName>
        <fullName evidence="1">DUF6873 domain-containing protein</fullName>
    </recommendedName>
</protein>